<feature type="domain" description="HTH cro/C1-type" evidence="1">
    <location>
        <begin position="11"/>
        <end position="64"/>
    </location>
</feature>
<dbReference type="Proteomes" id="UP000240542">
    <property type="component" value="Unassembled WGS sequence"/>
</dbReference>
<reference evidence="2 3" key="1">
    <citation type="submission" date="2018-03" db="EMBL/GenBank/DDBJ databases">
        <title>Genomic Encyclopedia of Archaeal and Bacterial Type Strains, Phase II (KMG-II): from individual species to whole genera.</title>
        <authorList>
            <person name="Goeker M."/>
        </authorList>
    </citation>
    <scope>NUCLEOTIDE SEQUENCE [LARGE SCALE GENOMIC DNA]</scope>
    <source>
        <strain evidence="2 3">DSM 45312</strain>
    </source>
</reference>
<dbReference type="EMBL" id="PYGA01000016">
    <property type="protein sequence ID" value="PSK93743.1"/>
    <property type="molecule type" value="Genomic_DNA"/>
</dbReference>
<dbReference type="GO" id="GO:0003677">
    <property type="term" value="F:DNA binding"/>
    <property type="evidence" value="ECO:0007669"/>
    <property type="project" value="InterPro"/>
</dbReference>
<dbReference type="Gene3D" id="1.10.260.40">
    <property type="entry name" value="lambda repressor-like DNA-binding domains"/>
    <property type="match status" value="1"/>
</dbReference>
<dbReference type="SUPFAM" id="SSF47413">
    <property type="entry name" value="lambda repressor-like DNA-binding domains"/>
    <property type="match status" value="1"/>
</dbReference>
<dbReference type="InterPro" id="IPR010982">
    <property type="entry name" value="Lambda_DNA-bd_dom_sf"/>
</dbReference>
<dbReference type="RefSeq" id="WP_106585004.1">
    <property type="nucleotide sequence ID" value="NZ_PYGA01000016.1"/>
</dbReference>
<dbReference type="CDD" id="cd00093">
    <property type="entry name" value="HTH_XRE"/>
    <property type="match status" value="1"/>
</dbReference>
<name>A0A2P8D964_9ACTN</name>
<comment type="caution">
    <text evidence="2">The sequence shown here is derived from an EMBL/GenBank/DDBJ whole genome shotgun (WGS) entry which is preliminary data.</text>
</comment>
<dbReference type="SMART" id="SM00530">
    <property type="entry name" value="HTH_XRE"/>
    <property type="match status" value="1"/>
</dbReference>
<sequence>MEANGRFGRSISDARKRLGLTQKSLAREIGISAGHMSNLETGRRSPSFTEVPALDTVLHTKGRLMRLWEELTDSGDADFLDKLALLERSATSILAYEVNLVPALLQTEEYARTIIRAGAPWLSVADVATKVQDRIKRGEWFGASETPLMHVVLDHGVISRVVGSGAIMDAQLQNLVELADSERIVLQVIPPDELRHPGLTGSLWVLSSADTLDVAYAESVHTGQNVDDPAHVARYRFLFGRLQAVALRPGESVQLVRDQIERVKSNGT</sequence>
<proteinExistence type="predicted"/>
<dbReference type="AlphaFoldDB" id="A0A2P8D964"/>
<gene>
    <name evidence="2" type="ORF">CLV63_116150</name>
</gene>
<evidence type="ECO:0000313" key="2">
    <source>
        <dbReference type="EMBL" id="PSK93743.1"/>
    </source>
</evidence>
<dbReference type="PROSITE" id="PS50943">
    <property type="entry name" value="HTH_CROC1"/>
    <property type="match status" value="1"/>
</dbReference>
<dbReference type="InterPro" id="IPR001387">
    <property type="entry name" value="Cro/C1-type_HTH"/>
</dbReference>
<dbReference type="InterPro" id="IPR043917">
    <property type="entry name" value="DUF5753"/>
</dbReference>
<dbReference type="Pfam" id="PF19054">
    <property type="entry name" value="DUF5753"/>
    <property type="match status" value="1"/>
</dbReference>
<evidence type="ECO:0000259" key="1">
    <source>
        <dbReference type="PROSITE" id="PS50943"/>
    </source>
</evidence>
<dbReference type="Pfam" id="PF13560">
    <property type="entry name" value="HTH_31"/>
    <property type="match status" value="1"/>
</dbReference>
<protein>
    <submittedName>
        <fullName evidence="2">Transcriptional regulator with XRE-family HTH domain</fullName>
    </submittedName>
</protein>
<dbReference type="OrthoDB" id="3458546at2"/>
<organism evidence="2 3">
    <name type="scientific">Murinocardiopsis flavida</name>
    <dbReference type="NCBI Taxonomy" id="645275"/>
    <lineage>
        <taxon>Bacteria</taxon>
        <taxon>Bacillati</taxon>
        <taxon>Actinomycetota</taxon>
        <taxon>Actinomycetes</taxon>
        <taxon>Streptosporangiales</taxon>
        <taxon>Nocardiopsidaceae</taxon>
        <taxon>Murinocardiopsis</taxon>
    </lineage>
</organism>
<keyword evidence="3" id="KW-1185">Reference proteome</keyword>
<evidence type="ECO:0000313" key="3">
    <source>
        <dbReference type="Proteomes" id="UP000240542"/>
    </source>
</evidence>
<accession>A0A2P8D964</accession>